<dbReference type="Pfam" id="PF07734">
    <property type="entry name" value="FBA_1"/>
    <property type="match status" value="1"/>
</dbReference>
<dbReference type="InterPro" id="IPR006527">
    <property type="entry name" value="F-box-assoc_dom_typ1"/>
</dbReference>
<dbReference type="InterPro" id="IPR001810">
    <property type="entry name" value="F-box_dom"/>
</dbReference>
<accession>A0AAD7L472</accession>
<dbReference type="AlphaFoldDB" id="A0AAD7L472"/>
<dbReference type="NCBIfam" id="TIGR01640">
    <property type="entry name" value="F_box_assoc_1"/>
    <property type="match status" value="1"/>
</dbReference>
<dbReference type="KEGG" id="qsa:O6P43_027350"/>
<comment type="caution">
    <text evidence="2">The sequence shown here is derived from an EMBL/GenBank/DDBJ whole genome shotgun (WGS) entry which is preliminary data.</text>
</comment>
<gene>
    <name evidence="2" type="ORF">O6P43_027350</name>
</gene>
<dbReference type="PANTHER" id="PTHR31672:SF2">
    <property type="entry name" value="F-BOX DOMAIN-CONTAINING PROTEIN"/>
    <property type="match status" value="1"/>
</dbReference>
<protein>
    <submittedName>
        <fullName evidence="2">F-box protein</fullName>
    </submittedName>
</protein>
<dbReference type="Gene3D" id="1.20.1280.50">
    <property type="match status" value="1"/>
</dbReference>
<dbReference type="InterPro" id="IPR017451">
    <property type="entry name" value="F-box-assoc_interact_dom"/>
</dbReference>
<dbReference type="InterPro" id="IPR036047">
    <property type="entry name" value="F-box-like_dom_sf"/>
</dbReference>
<dbReference type="SUPFAM" id="SSF81383">
    <property type="entry name" value="F-box domain"/>
    <property type="match status" value="1"/>
</dbReference>
<dbReference type="CDD" id="cd22157">
    <property type="entry name" value="F-box_AtFBW1-like"/>
    <property type="match status" value="1"/>
</dbReference>
<evidence type="ECO:0000313" key="3">
    <source>
        <dbReference type="Proteomes" id="UP001163823"/>
    </source>
</evidence>
<keyword evidence="3" id="KW-1185">Reference proteome</keyword>
<evidence type="ECO:0000313" key="2">
    <source>
        <dbReference type="EMBL" id="KAJ7951274.1"/>
    </source>
</evidence>
<sequence length="391" mass="44806">MENLPRDIALDIFSRLPITSFLQIKSVCRTWRALSQDPSLPTMFQARANERNPSLILHCDSPILNKLCFVGYDQGQPGHYSNKVLKIDARLKLTMPEYHLVGSCNGLLCVADAFYYDPVCIFNPFTSDYIELPKTHHHTQQEVALGFGYHSITMEYKMVRVVYYGTIRRDLILRRWSEHSEVQIFTLGTDAWRSLGSIRWRLDQRPSEAMVNGALHWVTTRHKGRRGARLHIISFDLAEEKFKEIVRPGCGSLDICNFHLLVLGESLSAAICQTDGGLEIWVMKVYNVRESWTKDYIIGAYVPASVENRQVNPNSRIWKYSTLSKRLANEVVCVLKNGEILLEYESGALVLYNPYEEEFKKLVISGLPKWFATLTHVDSIFSLEAALKIKL</sequence>
<name>A0AAD7L472_QUISA</name>
<proteinExistence type="predicted"/>
<dbReference type="SMART" id="SM00256">
    <property type="entry name" value="FBOX"/>
    <property type="match status" value="1"/>
</dbReference>
<dbReference type="PANTHER" id="PTHR31672">
    <property type="entry name" value="BNACNNG10540D PROTEIN"/>
    <property type="match status" value="1"/>
</dbReference>
<dbReference type="Pfam" id="PF12937">
    <property type="entry name" value="F-box-like"/>
    <property type="match status" value="1"/>
</dbReference>
<dbReference type="InterPro" id="IPR050796">
    <property type="entry name" value="SCF_F-box_component"/>
</dbReference>
<evidence type="ECO:0000259" key="1">
    <source>
        <dbReference type="PROSITE" id="PS50181"/>
    </source>
</evidence>
<dbReference type="Proteomes" id="UP001163823">
    <property type="component" value="Chromosome 11"/>
</dbReference>
<dbReference type="PROSITE" id="PS50181">
    <property type="entry name" value="FBOX"/>
    <property type="match status" value="1"/>
</dbReference>
<dbReference type="EMBL" id="JARAOO010000011">
    <property type="protein sequence ID" value="KAJ7951274.1"/>
    <property type="molecule type" value="Genomic_DNA"/>
</dbReference>
<organism evidence="2 3">
    <name type="scientific">Quillaja saponaria</name>
    <name type="common">Soap bark tree</name>
    <dbReference type="NCBI Taxonomy" id="32244"/>
    <lineage>
        <taxon>Eukaryota</taxon>
        <taxon>Viridiplantae</taxon>
        <taxon>Streptophyta</taxon>
        <taxon>Embryophyta</taxon>
        <taxon>Tracheophyta</taxon>
        <taxon>Spermatophyta</taxon>
        <taxon>Magnoliopsida</taxon>
        <taxon>eudicotyledons</taxon>
        <taxon>Gunneridae</taxon>
        <taxon>Pentapetalae</taxon>
        <taxon>rosids</taxon>
        <taxon>fabids</taxon>
        <taxon>Fabales</taxon>
        <taxon>Quillajaceae</taxon>
        <taxon>Quillaja</taxon>
    </lineage>
</organism>
<reference evidence="2" key="1">
    <citation type="journal article" date="2023" name="Science">
        <title>Elucidation of the pathway for biosynthesis of saponin adjuvants from the soapbark tree.</title>
        <authorList>
            <person name="Reed J."/>
            <person name="Orme A."/>
            <person name="El-Demerdash A."/>
            <person name="Owen C."/>
            <person name="Martin L.B.B."/>
            <person name="Misra R.C."/>
            <person name="Kikuchi S."/>
            <person name="Rejzek M."/>
            <person name="Martin A.C."/>
            <person name="Harkess A."/>
            <person name="Leebens-Mack J."/>
            <person name="Louveau T."/>
            <person name="Stephenson M.J."/>
            <person name="Osbourn A."/>
        </authorList>
    </citation>
    <scope>NUCLEOTIDE SEQUENCE</scope>
    <source>
        <strain evidence="2">S10</strain>
    </source>
</reference>
<feature type="domain" description="F-box" evidence="1">
    <location>
        <begin position="1"/>
        <end position="47"/>
    </location>
</feature>